<dbReference type="OrthoDB" id="8441577at2"/>
<comment type="caution">
    <text evidence="1">The sequence shown here is derived from an EMBL/GenBank/DDBJ whole genome shotgun (WGS) entry which is preliminary data.</text>
</comment>
<evidence type="ECO:0008006" key="3">
    <source>
        <dbReference type="Google" id="ProtNLM"/>
    </source>
</evidence>
<proteinExistence type="predicted"/>
<name>A0A0D6P3C7_9PROT</name>
<dbReference type="RefSeq" id="WP_048859585.1">
    <property type="nucleotide sequence ID" value="NZ_BANB01000009.1"/>
</dbReference>
<dbReference type="NCBIfam" id="NF041068">
    <property type="entry name" value="DpdK"/>
    <property type="match status" value="1"/>
</dbReference>
<dbReference type="SUPFAM" id="SSF56024">
    <property type="entry name" value="Phospholipase D/nuclease"/>
    <property type="match status" value="1"/>
</dbReference>
<dbReference type="Proteomes" id="UP000032680">
    <property type="component" value="Unassembled WGS sequence"/>
</dbReference>
<dbReference type="AlphaFoldDB" id="A0A0D6P3C7"/>
<evidence type="ECO:0000313" key="1">
    <source>
        <dbReference type="EMBL" id="GAN75846.1"/>
    </source>
</evidence>
<accession>A0A0D6P3C7</accession>
<organism evidence="1 2">
    <name type="scientific">Acidisphaera rubrifaciens HS-AP3</name>
    <dbReference type="NCBI Taxonomy" id="1231350"/>
    <lineage>
        <taxon>Bacteria</taxon>
        <taxon>Pseudomonadati</taxon>
        <taxon>Pseudomonadota</taxon>
        <taxon>Alphaproteobacteria</taxon>
        <taxon>Acetobacterales</taxon>
        <taxon>Acetobacteraceae</taxon>
        <taxon>Acidisphaera</taxon>
    </lineage>
</organism>
<protein>
    <recommendedName>
        <fullName evidence="3">Phospholipase D-like domain-containing protein</fullName>
    </recommendedName>
</protein>
<reference evidence="1 2" key="1">
    <citation type="submission" date="2012-11" db="EMBL/GenBank/DDBJ databases">
        <title>Whole genome sequence of Acidisphaera rubrifaciens HS-AP3.</title>
        <authorList>
            <person name="Azuma Y."/>
            <person name="Higashiura N."/>
            <person name="Hirakawa H."/>
            <person name="Matsushita K."/>
        </authorList>
    </citation>
    <scope>NUCLEOTIDE SEQUENCE [LARGE SCALE GENOMIC DNA]</scope>
    <source>
        <strain evidence="1 2">HS-AP3</strain>
    </source>
</reference>
<gene>
    <name evidence="1" type="ORF">Asru_0009_39</name>
</gene>
<dbReference type="EMBL" id="BANB01000009">
    <property type="protein sequence ID" value="GAN75846.1"/>
    <property type="molecule type" value="Genomic_DNA"/>
</dbReference>
<sequence>MLSRDYSGPWQSRAIRDTLQTLLLSELLRPSPELWILSAWISNVEVIDNTARAFSAVRPDWPAASIRLTEVIKALANRSGRLCVVVREVDHNALFIRSLRDLQLETDGRLGLAIAPAAHEKAVVGEDYIFGGSMNLTLSGLTASDEHVLLRVDRQAAASRRLALQERWSGSLQWG</sequence>
<evidence type="ECO:0000313" key="2">
    <source>
        <dbReference type="Proteomes" id="UP000032680"/>
    </source>
</evidence>
<keyword evidence="2" id="KW-1185">Reference proteome</keyword>